<feature type="region of interest" description="Disordered" evidence="1">
    <location>
        <begin position="367"/>
        <end position="397"/>
    </location>
</feature>
<dbReference type="VEuPathDB" id="TriTrypDB:TcBrA4_0096940"/>
<dbReference type="VEuPathDB" id="TriTrypDB:TcCL_Unassigned03244"/>
<dbReference type="VEuPathDB" id="TriTrypDB:TCDM_07398"/>
<evidence type="ECO:0000256" key="1">
    <source>
        <dbReference type="SAM" id="MobiDB-lite"/>
    </source>
</evidence>
<feature type="compositionally biased region" description="Basic and acidic residues" evidence="1">
    <location>
        <begin position="378"/>
        <end position="391"/>
    </location>
</feature>
<dbReference type="VEuPathDB" id="TriTrypDB:TCSYLVIO_003613"/>
<feature type="region of interest" description="Disordered" evidence="1">
    <location>
        <begin position="80"/>
        <end position="105"/>
    </location>
</feature>
<feature type="region of interest" description="Disordered" evidence="1">
    <location>
        <begin position="530"/>
        <end position="552"/>
    </location>
</feature>
<accession>A0A2V2VHL0</accession>
<evidence type="ECO:0000313" key="3">
    <source>
        <dbReference type="EMBL" id="PWU94942.1"/>
    </source>
</evidence>
<dbReference type="VEuPathDB" id="TriTrypDB:ECC02_009302"/>
<dbReference type="InterPro" id="IPR056614">
    <property type="entry name" value="FAZ1_cons"/>
</dbReference>
<dbReference type="VEuPathDB" id="TriTrypDB:C3747_270g30"/>
<dbReference type="VEuPathDB" id="TriTrypDB:TcBrA4_0096950"/>
<name>A0A2V2VHL0_TRYCR</name>
<comment type="caution">
    <text evidence="3">The sequence shown here is derived from an EMBL/GenBank/DDBJ whole genome shotgun (WGS) entry which is preliminary data.</text>
</comment>
<reference evidence="3 4" key="1">
    <citation type="journal article" date="2018" name="Microb. Genom.">
        <title>Expanding an expanded genome: long-read sequencing of Trypanosoma cruzi.</title>
        <authorList>
            <person name="Berna L."/>
            <person name="Rodriguez M."/>
            <person name="Chiribao M.L."/>
            <person name="Parodi-Talice A."/>
            <person name="Pita S."/>
            <person name="Rijo G."/>
            <person name="Alvarez-Valin F."/>
            <person name="Robello C."/>
        </authorList>
    </citation>
    <scope>NUCLEOTIDE SEQUENCE [LARGE SCALE GENOMIC DNA]</scope>
    <source>
        <strain evidence="3 4">Dm28c</strain>
    </source>
</reference>
<dbReference type="EMBL" id="PRFA01000024">
    <property type="protein sequence ID" value="PWU94942.1"/>
    <property type="molecule type" value="Genomic_DNA"/>
</dbReference>
<dbReference type="VEuPathDB" id="TriTrypDB:TcCL_ESM12227"/>
<dbReference type="VEuPathDB" id="TriTrypDB:TcCLB.510565.160"/>
<protein>
    <recommendedName>
        <fullName evidence="2">Flagellar attachment zone protein 1 conserved domain-containing protein</fullName>
    </recommendedName>
</protein>
<evidence type="ECO:0000313" key="4">
    <source>
        <dbReference type="Proteomes" id="UP000246121"/>
    </source>
</evidence>
<dbReference type="Pfam" id="PF23398">
    <property type="entry name" value="FAZ1_cons"/>
    <property type="match status" value="1"/>
</dbReference>
<feature type="domain" description="Flagellar attachment zone protein 1 conserved" evidence="2">
    <location>
        <begin position="413"/>
        <end position="490"/>
    </location>
</feature>
<dbReference type="VEuPathDB" id="TriTrypDB:C4B63_24g233"/>
<proteinExistence type="predicted"/>
<feature type="region of interest" description="Disordered" evidence="1">
    <location>
        <begin position="497"/>
        <end position="518"/>
    </location>
</feature>
<dbReference type="VEuPathDB" id="TriTrypDB:TcCLB.441241.10"/>
<gene>
    <name evidence="3" type="ORF">C4B63_24g233</name>
</gene>
<dbReference type="VEuPathDB" id="TriTrypDB:Tc_MARK_6416"/>
<dbReference type="VEuPathDB" id="TriTrypDB:TcG_07288"/>
<dbReference type="AlphaFoldDB" id="A0A2V2VHL0"/>
<dbReference type="Proteomes" id="UP000246121">
    <property type="component" value="Unassembled WGS sequence"/>
</dbReference>
<organism evidence="3 4">
    <name type="scientific">Trypanosoma cruzi</name>
    <dbReference type="NCBI Taxonomy" id="5693"/>
    <lineage>
        <taxon>Eukaryota</taxon>
        <taxon>Discoba</taxon>
        <taxon>Euglenozoa</taxon>
        <taxon>Kinetoplastea</taxon>
        <taxon>Metakinetoplastina</taxon>
        <taxon>Trypanosomatida</taxon>
        <taxon>Trypanosomatidae</taxon>
        <taxon>Trypanosoma</taxon>
        <taxon>Schizotrypanum</taxon>
    </lineage>
</organism>
<evidence type="ECO:0000259" key="2">
    <source>
        <dbReference type="Pfam" id="PF23398"/>
    </source>
</evidence>
<feature type="region of interest" description="Disordered" evidence="1">
    <location>
        <begin position="1"/>
        <end position="26"/>
    </location>
</feature>
<dbReference type="VEuPathDB" id="TriTrypDB:TcCLB.506145.70"/>
<dbReference type="VEuPathDB" id="TriTrypDB:TCSYLVIO_003615"/>
<dbReference type="VEuPathDB" id="TriTrypDB:TcYC6_0086250"/>
<sequence length="1047" mass="111888">MHSGHSRGQSANTKLTPPGTWQTVPNQRFASGAGAVPSYPDGFSLLPQQPLCAPNRSLLQVRDRRSEGLPCSKSWLSASLGGGSSASRRLPDPIGHCGPTKDPGLEGNLSDGGNSNEACANDPGYWTVMFMTKGGDRVGHSRVMAPRGKGPLTFEEVVGVIVEHASLLNLTVAYITYLGRDAGIYTLLTPRTVQKRMDSFCVVVESKEDNPDLPSSRRHGKGTGVSGGELVVAEDCNELQGLVGMASTANIMDEYRRSPRPTLPLKSGTPGGGLFRNVPSLTGLWQQQRHWSGLRTQSEKAREMQESWEMALTLLGKEEEGERKAIALDESSSWITLKVVEDRHAKALRKAERLRSHLIPLEPSRPYSATPKVWGGEGDEKKKDTRTEDKLQQPGRAASAAAQTSLLCGVICGYKWRALPSEIRPRIKEAVAQDIACRLDVPRANITTDEYYGDSLIVQTAVEHDGTRTDAELQRSIATCIFPTVIDILKEHHRFKQSEKGFKSPSQAKPCEKSTLGPELDVESILAPPTKDKQAAPPQHQQQNIAPLRNGRGTISAVEEKAKVLLRGTEGTSTVRNGRGTISAVEEKAKVLLRGTEGTSTVRNGRGTISAVEEKAKVLLRGTEGTSTVRNGRGTISAVEEKAKVLLRGTEGTSTVRNGRGTISAVEEKAKVLLRGTEGTSTVRNGRGTISAVEEKAKVLLRGTEGTSTVRNGRGTISAVEEKAKVLLRGTEGTSTVRNGRGTISAVEEKAKVLLRGTEGTSTVRNGRGMISAVEEKAKVLLRGTEGTSTVRNGRGMISAVEEKAKVLLRGTEGTSTVRNGRGTISAVEEKAKVLLRGTEGTSTVRNGRGTISAVEEKAKVLLRGTEGTSTVRNGRGTISAVEEKAKVLLRGTEGTSTVRNGRGTISAVEEKAKVLLRGTEGTSTVRNGRGTISAVEEKAKVLLRGTEGTSTVRNGRGTISAVEEKAKVLLRGTEGTSTVRNGRGTISAVEEKAKVLLRGTEGTSTVRNGRGMISAVEEKAKVLLRGTEGTSTVRNGRGMIHVLENG</sequence>